<dbReference type="Gene3D" id="3.30.70.380">
    <property type="entry name" value="Ferrodoxin-fold anticodon-binding domain"/>
    <property type="match status" value="1"/>
</dbReference>
<dbReference type="InterPro" id="IPR004532">
    <property type="entry name" value="Phe-tRNA-ligase_IIc_bsu_bact"/>
</dbReference>
<feature type="domain" description="TRNA-binding" evidence="17">
    <location>
        <begin position="42"/>
        <end position="154"/>
    </location>
</feature>
<dbReference type="PROSITE" id="PS51447">
    <property type="entry name" value="FDX_ACB"/>
    <property type="match status" value="1"/>
</dbReference>
<evidence type="ECO:0000256" key="14">
    <source>
        <dbReference type="ARBA" id="ARBA00049255"/>
    </source>
</evidence>
<dbReference type="FunFam" id="3.30.70.380:FF:000001">
    <property type="entry name" value="Phenylalanine--tRNA ligase beta subunit"/>
    <property type="match status" value="1"/>
</dbReference>
<feature type="binding site" evidence="15">
    <location>
        <position position="468"/>
    </location>
    <ligand>
        <name>Mg(2+)</name>
        <dbReference type="ChEBI" id="CHEBI:18420"/>
        <note>shared with alpha subunit</note>
    </ligand>
</feature>
<comment type="subunit">
    <text evidence="3 15">Tetramer of two alpha and two beta subunits.</text>
</comment>
<dbReference type="InterPro" id="IPR036690">
    <property type="entry name" value="Fdx_antiC-bd_sf"/>
</dbReference>
<evidence type="ECO:0000256" key="8">
    <source>
        <dbReference type="ARBA" id="ARBA00022741"/>
    </source>
</evidence>
<comment type="catalytic activity">
    <reaction evidence="14 15">
        <text>tRNA(Phe) + L-phenylalanine + ATP = L-phenylalanyl-tRNA(Phe) + AMP + diphosphate + H(+)</text>
        <dbReference type="Rhea" id="RHEA:19413"/>
        <dbReference type="Rhea" id="RHEA-COMP:9668"/>
        <dbReference type="Rhea" id="RHEA-COMP:9699"/>
        <dbReference type="ChEBI" id="CHEBI:15378"/>
        <dbReference type="ChEBI" id="CHEBI:30616"/>
        <dbReference type="ChEBI" id="CHEBI:33019"/>
        <dbReference type="ChEBI" id="CHEBI:58095"/>
        <dbReference type="ChEBI" id="CHEBI:78442"/>
        <dbReference type="ChEBI" id="CHEBI:78531"/>
        <dbReference type="ChEBI" id="CHEBI:456215"/>
        <dbReference type="EC" id="6.1.1.20"/>
    </reaction>
</comment>
<protein>
    <recommendedName>
        <fullName evidence="15">Phenylalanine--tRNA ligase beta subunit</fullName>
        <ecNumber evidence="15">6.1.1.20</ecNumber>
    </recommendedName>
    <alternativeName>
        <fullName evidence="15">Phenylalanyl-tRNA synthetase beta subunit</fullName>
        <shortName evidence="15">PheRS</shortName>
    </alternativeName>
</protein>
<dbReference type="Gene3D" id="3.50.40.10">
    <property type="entry name" value="Phenylalanyl-trna Synthetase, Chain B, domain 3"/>
    <property type="match status" value="1"/>
</dbReference>
<evidence type="ECO:0000256" key="13">
    <source>
        <dbReference type="ARBA" id="ARBA00023146"/>
    </source>
</evidence>
<dbReference type="SUPFAM" id="SSF46955">
    <property type="entry name" value="Putative DNA-binding domain"/>
    <property type="match status" value="1"/>
</dbReference>
<feature type="binding site" evidence="15">
    <location>
        <position position="477"/>
    </location>
    <ligand>
        <name>Mg(2+)</name>
        <dbReference type="ChEBI" id="CHEBI:18420"/>
        <note>shared with alpha subunit</note>
    </ligand>
</feature>
<keyword evidence="7 15" id="KW-0479">Metal-binding</keyword>
<feature type="binding site" evidence="15">
    <location>
        <position position="474"/>
    </location>
    <ligand>
        <name>Mg(2+)</name>
        <dbReference type="ChEBI" id="CHEBI:18420"/>
        <note>shared with alpha subunit</note>
    </ligand>
</feature>
<keyword evidence="9 15" id="KW-0067">ATP-binding</keyword>
<dbReference type="SUPFAM" id="SSF56037">
    <property type="entry name" value="PheT/TilS domain"/>
    <property type="match status" value="1"/>
</dbReference>
<evidence type="ECO:0000256" key="9">
    <source>
        <dbReference type="ARBA" id="ARBA00022840"/>
    </source>
</evidence>
<dbReference type="InterPro" id="IPR045864">
    <property type="entry name" value="aa-tRNA-synth_II/BPL/LPL"/>
</dbReference>
<dbReference type="FunFam" id="2.40.50.140:FF:000045">
    <property type="entry name" value="Phenylalanine--tRNA ligase beta subunit"/>
    <property type="match status" value="1"/>
</dbReference>
<evidence type="ECO:0000256" key="4">
    <source>
        <dbReference type="ARBA" id="ARBA00022490"/>
    </source>
</evidence>
<accession>A0A5C6RT97</accession>
<feature type="binding site" evidence="15">
    <location>
        <position position="478"/>
    </location>
    <ligand>
        <name>Mg(2+)</name>
        <dbReference type="ChEBI" id="CHEBI:18420"/>
        <note>shared with alpha subunit</note>
    </ligand>
</feature>
<dbReference type="Pfam" id="PF17759">
    <property type="entry name" value="tRNA_synthFbeta"/>
    <property type="match status" value="1"/>
</dbReference>
<dbReference type="InterPro" id="IPR005121">
    <property type="entry name" value="Fdx_antiC-bd"/>
</dbReference>
<dbReference type="CDD" id="cd02796">
    <property type="entry name" value="tRNA_bind_bactPheRS"/>
    <property type="match status" value="1"/>
</dbReference>
<keyword evidence="6 15" id="KW-0436">Ligase</keyword>
<dbReference type="GO" id="GO:0005524">
    <property type="term" value="F:ATP binding"/>
    <property type="evidence" value="ECO:0007669"/>
    <property type="project" value="UniProtKB-UniRule"/>
</dbReference>
<dbReference type="PROSITE" id="PS51483">
    <property type="entry name" value="B5"/>
    <property type="match status" value="1"/>
</dbReference>
<evidence type="ECO:0000259" key="18">
    <source>
        <dbReference type="PROSITE" id="PS51447"/>
    </source>
</evidence>
<organism evidence="20 21">
    <name type="scientific">Vicingus serpentipes</name>
    <dbReference type="NCBI Taxonomy" id="1926625"/>
    <lineage>
        <taxon>Bacteria</taxon>
        <taxon>Pseudomonadati</taxon>
        <taxon>Bacteroidota</taxon>
        <taxon>Flavobacteriia</taxon>
        <taxon>Flavobacteriales</taxon>
        <taxon>Vicingaceae</taxon>
        <taxon>Vicingus</taxon>
    </lineage>
</organism>
<dbReference type="Pfam" id="PF03483">
    <property type="entry name" value="B3_4"/>
    <property type="match status" value="1"/>
</dbReference>
<dbReference type="InterPro" id="IPR041616">
    <property type="entry name" value="PheRS_beta_core"/>
</dbReference>
<dbReference type="HAMAP" id="MF_00283">
    <property type="entry name" value="Phe_tRNA_synth_beta1"/>
    <property type="match status" value="1"/>
</dbReference>
<evidence type="ECO:0000313" key="20">
    <source>
        <dbReference type="EMBL" id="TXB65174.1"/>
    </source>
</evidence>
<dbReference type="InterPro" id="IPR009061">
    <property type="entry name" value="DNA-bd_dom_put_sf"/>
</dbReference>
<evidence type="ECO:0000256" key="12">
    <source>
        <dbReference type="ARBA" id="ARBA00022917"/>
    </source>
</evidence>
<evidence type="ECO:0000313" key="21">
    <source>
        <dbReference type="Proteomes" id="UP000321721"/>
    </source>
</evidence>
<dbReference type="PANTHER" id="PTHR10947:SF0">
    <property type="entry name" value="PHENYLALANINE--TRNA LIGASE BETA SUBUNIT"/>
    <property type="match status" value="1"/>
</dbReference>
<name>A0A5C6RT97_9FLAO</name>
<dbReference type="SMART" id="SM00873">
    <property type="entry name" value="B3_4"/>
    <property type="match status" value="1"/>
</dbReference>
<proteinExistence type="inferred from homology"/>
<dbReference type="InterPro" id="IPR005147">
    <property type="entry name" value="tRNA_synthase_B5-dom"/>
</dbReference>
<gene>
    <name evidence="15" type="primary">pheT</name>
    <name evidence="20" type="ORF">FRY74_07045</name>
</gene>
<keyword evidence="10 15" id="KW-0460">Magnesium</keyword>
<dbReference type="SUPFAM" id="SSF54991">
    <property type="entry name" value="Anticodon-binding domain of PheRS"/>
    <property type="match status" value="1"/>
</dbReference>
<evidence type="ECO:0000256" key="7">
    <source>
        <dbReference type="ARBA" id="ARBA00022723"/>
    </source>
</evidence>
<sequence length="806" mass="90087">MKISYNWLKNYIDVTVNPEKISQILTDSGLEVEGFEKQQTIKGGLEGLVIGEVITKTQHPNADKLSLTAVDVGEENYLSIVCGAPNVAAGQKVVVATIGTTLYSGEDSFKIKKSKIRGELSEGMICAEDEIGLGKSHDGIMVLDVNAKIGTPAKEYFKIEDDYIYEIGLTPNRADATGHIGVARDIVAVLNTNDASTSKLLKPSVDNFKIDNANNVIEVEVQNEDLCPRYTGVTLSGIEVKDSPDWLKNRLLSIGLTPINNIVDVTNFVLHETGQPLHAFDADKIEGKKVRVGTLPDKTKFTTLDDKDRELSVDDLMICNDKEGMCIAGVFGGAKSGVSKSTTSIFLESAYFNPVAIRKTAKRQGLNTDASFRYERGCDPNITVYALKRAISLMKEVAGGQVSSDIIDVYPTPIKNFEVEFSFANCEKIIGEFISPVVIKNILSSLEIEILNEDENGLKLSVPPFKVDVQREIDVIEEVLRVYGYNTIKLPSTMNSAVVYRAKIDKEEITNSISDMLIANGFHEIMSNSLTKSSYYKEQDTLVEVSNPLSSELDVLRQSMLYNGLEVVQYNQNRKTPNLKLFEFGKTYYKKEEKFKETNFLSLIVSGNHHDENWINNGGQANFYHLKGFVDSLITKFGLNNLKFVSKDSELNNLAYGLCYEVNNKELLNFGKIDVSVQKQFDINQEVFYAQINYDVLIELLSYTKNLQYKEVSKYPSVRRDLALLLDSAINYSQIEAIALKQEKKLLKNINLFDVYEGKNLELGKKSYAVSFVFQDENKTLTDNQIDATMNKLVSSFEKELGAKLR</sequence>
<dbReference type="RefSeq" id="WP_147099978.1">
    <property type="nucleotide sequence ID" value="NZ_VOOS01000003.1"/>
</dbReference>
<evidence type="ECO:0000256" key="16">
    <source>
        <dbReference type="PROSITE-ProRule" id="PRU00209"/>
    </source>
</evidence>
<keyword evidence="12 15" id="KW-0648">Protein biosynthesis</keyword>
<keyword evidence="11 16" id="KW-0694">RNA-binding</keyword>
<dbReference type="FunFam" id="3.50.40.10:FF:000001">
    <property type="entry name" value="Phenylalanine--tRNA ligase beta subunit"/>
    <property type="match status" value="1"/>
</dbReference>
<evidence type="ECO:0000256" key="3">
    <source>
        <dbReference type="ARBA" id="ARBA00011209"/>
    </source>
</evidence>
<evidence type="ECO:0000256" key="1">
    <source>
        <dbReference type="ARBA" id="ARBA00004496"/>
    </source>
</evidence>
<dbReference type="InterPro" id="IPR033714">
    <property type="entry name" value="tRNA_bind_bactPheRS"/>
</dbReference>
<keyword evidence="21" id="KW-1185">Reference proteome</keyword>
<dbReference type="InterPro" id="IPR012340">
    <property type="entry name" value="NA-bd_OB-fold"/>
</dbReference>
<dbReference type="Pfam" id="PF03484">
    <property type="entry name" value="B5"/>
    <property type="match status" value="1"/>
</dbReference>
<dbReference type="OrthoDB" id="9805455at2"/>
<evidence type="ECO:0000259" key="19">
    <source>
        <dbReference type="PROSITE" id="PS51483"/>
    </source>
</evidence>
<dbReference type="PANTHER" id="PTHR10947">
    <property type="entry name" value="PHENYLALANYL-TRNA SYNTHETASE BETA CHAIN AND LEUCINE-RICH REPEAT-CONTAINING PROTEIN 47"/>
    <property type="match status" value="1"/>
</dbReference>
<feature type="domain" description="B5" evidence="19">
    <location>
        <begin position="414"/>
        <end position="490"/>
    </location>
</feature>
<evidence type="ECO:0000256" key="10">
    <source>
        <dbReference type="ARBA" id="ARBA00022842"/>
    </source>
</evidence>
<comment type="subcellular location">
    <subcellularLocation>
        <location evidence="1 15">Cytoplasm</location>
    </subcellularLocation>
</comment>
<evidence type="ECO:0000256" key="6">
    <source>
        <dbReference type="ARBA" id="ARBA00022598"/>
    </source>
</evidence>
<dbReference type="GO" id="GO:0009328">
    <property type="term" value="C:phenylalanine-tRNA ligase complex"/>
    <property type="evidence" value="ECO:0007669"/>
    <property type="project" value="TreeGrafter"/>
</dbReference>
<dbReference type="InterPro" id="IPR005146">
    <property type="entry name" value="B3/B4_tRNA-bd"/>
</dbReference>
<evidence type="ECO:0000256" key="5">
    <source>
        <dbReference type="ARBA" id="ARBA00022555"/>
    </source>
</evidence>
<dbReference type="InterPro" id="IPR020825">
    <property type="entry name" value="Phe-tRNA_synthase-like_B3/B4"/>
</dbReference>
<dbReference type="Pfam" id="PF03147">
    <property type="entry name" value="FDX-ACB"/>
    <property type="match status" value="1"/>
</dbReference>
<keyword evidence="13 15" id="KW-0030">Aminoacyl-tRNA synthetase</keyword>
<dbReference type="CDD" id="cd00769">
    <property type="entry name" value="PheRS_beta_core"/>
    <property type="match status" value="1"/>
</dbReference>
<dbReference type="GO" id="GO:0000287">
    <property type="term" value="F:magnesium ion binding"/>
    <property type="evidence" value="ECO:0007669"/>
    <property type="project" value="UniProtKB-UniRule"/>
</dbReference>
<dbReference type="EC" id="6.1.1.20" evidence="15"/>
<dbReference type="NCBIfam" id="TIGR00472">
    <property type="entry name" value="pheT_bact"/>
    <property type="match status" value="1"/>
</dbReference>
<evidence type="ECO:0000259" key="17">
    <source>
        <dbReference type="PROSITE" id="PS50886"/>
    </source>
</evidence>
<dbReference type="NCBIfam" id="NF045760">
    <property type="entry name" value="YtpR"/>
    <property type="match status" value="1"/>
</dbReference>
<keyword evidence="5 16" id="KW-0820">tRNA-binding</keyword>
<comment type="similarity">
    <text evidence="2 15">Belongs to the phenylalanyl-tRNA synthetase beta subunit family. Type 1 subfamily.</text>
</comment>
<dbReference type="Gene3D" id="2.40.50.140">
    <property type="entry name" value="Nucleic acid-binding proteins"/>
    <property type="match status" value="1"/>
</dbReference>
<dbReference type="GO" id="GO:0004826">
    <property type="term" value="F:phenylalanine-tRNA ligase activity"/>
    <property type="evidence" value="ECO:0007669"/>
    <property type="project" value="UniProtKB-UniRule"/>
</dbReference>
<keyword evidence="8 15" id="KW-0547">Nucleotide-binding</keyword>
<keyword evidence="4 15" id="KW-0963">Cytoplasm</keyword>
<evidence type="ECO:0000256" key="15">
    <source>
        <dbReference type="HAMAP-Rule" id="MF_00283"/>
    </source>
</evidence>
<dbReference type="Gene3D" id="3.30.56.10">
    <property type="match status" value="2"/>
</dbReference>
<dbReference type="EMBL" id="VOOS01000003">
    <property type="protein sequence ID" value="TXB65174.1"/>
    <property type="molecule type" value="Genomic_DNA"/>
</dbReference>
<dbReference type="SUPFAM" id="SSF50249">
    <property type="entry name" value="Nucleic acid-binding proteins"/>
    <property type="match status" value="1"/>
</dbReference>
<dbReference type="Gene3D" id="3.30.930.10">
    <property type="entry name" value="Bira Bifunctional Protein, Domain 2"/>
    <property type="match status" value="1"/>
</dbReference>
<dbReference type="GO" id="GO:0000049">
    <property type="term" value="F:tRNA binding"/>
    <property type="evidence" value="ECO:0007669"/>
    <property type="project" value="UniProtKB-UniRule"/>
</dbReference>
<dbReference type="Proteomes" id="UP000321721">
    <property type="component" value="Unassembled WGS sequence"/>
</dbReference>
<dbReference type="SMART" id="SM00896">
    <property type="entry name" value="FDX-ACB"/>
    <property type="match status" value="1"/>
</dbReference>
<dbReference type="AlphaFoldDB" id="A0A5C6RT97"/>
<dbReference type="InterPro" id="IPR002547">
    <property type="entry name" value="tRNA-bd_dom"/>
</dbReference>
<evidence type="ECO:0000256" key="11">
    <source>
        <dbReference type="ARBA" id="ARBA00022884"/>
    </source>
</evidence>
<dbReference type="SMART" id="SM00874">
    <property type="entry name" value="B5"/>
    <property type="match status" value="1"/>
</dbReference>
<dbReference type="PROSITE" id="PS50886">
    <property type="entry name" value="TRBD"/>
    <property type="match status" value="1"/>
</dbReference>
<feature type="domain" description="FDX-ACB" evidence="18">
    <location>
        <begin position="713"/>
        <end position="806"/>
    </location>
</feature>
<comment type="cofactor">
    <cofactor evidence="15">
        <name>Mg(2+)</name>
        <dbReference type="ChEBI" id="CHEBI:18420"/>
    </cofactor>
    <text evidence="15">Binds 2 magnesium ions per tetramer.</text>
</comment>
<dbReference type="SUPFAM" id="SSF55681">
    <property type="entry name" value="Class II aaRS and biotin synthetases"/>
    <property type="match status" value="1"/>
</dbReference>
<dbReference type="InterPro" id="IPR045060">
    <property type="entry name" value="Phe-tRNA-ligase_IIc_bsu"/>
</dbReference>
<evidence type="ECO:0000256" key="2">
    <source>
        <dbReference type="ARBA" id="ARBA00008653"/>
    </source>
</evidence>
<dbReference type="GO" id="GO:0006432">
    <property type="term" value="P:phenylalanyl-tRNA aminoacylation"/>
    <property type="evidence" value="ECO:0007669"/>
    <property type="project" value="UniProtKB-UniRule"/>
</dbReference>
<dbReference type="Pfam" id="PF01588">
    <property type="entry name" value="tRNA_bind"/>
    <property type="match status" value="1"/>
</dbReference>
<comment type="caution">
    <text evidence="20">The sequence shown here is derived from an EMBL/GenBank/DDBJ whole genome shotgun (WGS) entry which is preliminary data.</text>
</comment>
<reference evidence="20 21" key="1">
    <citation type="submission" date="2019-08" db="EMBL/GenBank/DDBJ databases">
        <title>Genome of Vicingus serpentipes NCIMB 15042.</title>
        <authorList>
            <person name="Bowman J.P."/>
        </authorList>
    </citation>
    <scope>NUCLEOTIDE SEQUENCE [LARGE SCALE GENOMIC DNA]</scope>
    <source>
        <strain evidence="20 21">NCIMB 15042</strain>
    </source>
</reference>